<comment type="subcellular location">
    <subcellularLocation>
        <location evidence="1">Cell membrane</location>
        <topology evidence="1">Multi-pass membrane protein</topology>
    </subcellularLocation>
</comment>
<evidence type="ECO:0000256" key="1">
    <source>
        <dbReference type="ARBA" id="ARBA00004651"/>
    </source>
</evidence>
<dbReference type="CDD" id="cd06580">
    <property type="entry name" value="TM_PBP1_transp_TpRbsC_like"/>
    <property type="match status" value="1"/>
</dbReference>
<accession>A0ABM8G080</accession>
<protein>
    <submittedName>
        <fullName evidence="8">Membrane protein</fullName>
    </submittedName>
</protein>
<evidence type="ECO:0000313" key="9">
    <source>
        <dbReference type="Proteomes" id="UP001321475"/>
    </source>
</evidence>
<dbReference type="Proteomes" id="UP001321475">
    <property type="component" value="Chromosome"/>
</dbReference>
<dbReference type="PANTHER" id="PTHR47089:SF1">
    <property type="entry name" value="GUANOSINE ABC TRANSPORTER PERMEASE PROTEIN NUPP"/>
    <property type="match status" value="1"/>
</dbReference>
<keyword evidence="3 7" id="KW-0812">Transmembrane</keyword>
<dbReference type="EMBL" id="AP027729">
    <property type="protein sequence ID" value="BDZ41401.1"/>
    <property type="molecule type" value="Genomic_DNA"/>
</dbReference>
<feature type="transmembrane region" description="Helical" evidence="7">
    <location>
        <begin position="45"/>
        <end position="71"/>
    </location>
</feature>
<reference evidence="9" key="1">
    <citation type="journal article" date="2019" name="Int. J. Syst. Evol. Microbiol.">
        <title>The Global Catalogue of Microorganisms (GCM) 10K type strain sequencing project: providing services to taxonomists for standard genome sequencing and annotation.</title>
        <authorList>
            <consortium name="The Broad Institute Genomics Platform"/>
            <consortium name="The Broad Institute Genome Sequencing Center for Infectious Disease"/>
            <person name="Wu L."/>
            <person name="Ma J."/>
        </authorList>
    </citation>
    <scope>NUCLEOTIDE SEQUENCE [LARGE SCALE GENOMIC DNA]</scope>
    <source>
        <strain evidence="9">NBRC 108565</strain>
    </source>
</reference>
<feature type="transmembrane region" description="Helical" evidence="7">
    <location>
        <begin position="277"/>
        <end position="306"/>
    </location>
</feature>
<keyword evidence="5 7" id="KW-0472">Membrane</keyword>
<organism evidence="8 9">
    <name type="scientific">Paraoerskovia sediminicola</name>
    <dbReference type="NCBI Taxonomy" id="1138587"/>
    <lineage>
        <taxon>Bacteria</taxon>
        <taxon>Bacillati</taxon>
        <taxon>Actinomycetota</taxon>
        <taxon>Actinomycetes</taxon>
        <taxon>Micrococcales</taxon>
        <taxon>Cellulomonadaceae</taxon>
        <taxon>Paraoerskovia</taxon>
    </lineage>
</organism>
<keyword evidence="4 7" id="KW-1133">Transmembrane helix</keyword>
<feature type="compositionally biased region" description="Low complexity" evidence="6">
    <location>
        <begin position="371"/>
        <end position="383"/>
    </location>
</feature>
<proteinExistence type="predicted"/>
<evidence type="ECO:0000256" key="4">
    <source>
        <dbReference type="ARBA" id="ARBA00022989"/>
    </source>
</evidence>
<keyword evidence="2" id="KW-1003">Cell membrane</keyword>
<evidence type="ECO:0000256" key="2">
    <source>
        <dbReference type="ARBA" id="ARBA00022475"/>
    </source>
</evidence>
<evidence type="ECO:0000256" key="6">
    <source>
        <dbReference type="SAM" id="MobiDB-lite"/>
    </source>
</evidence>
<evidence type="ECO:0000256" key="3">
    <source>
        <dbReference type="ARBA" id="ARBA00022692"/>
    </source>
</evidence>
<dbReference type="Pfam" id="PF02653">
    <property type="entry name" value="BPD_transp_2"/>
    <property type="match status" value="1"/>
</dbReference>
<dbReference type="PANTHER" id="PTHR47089">
    <property type="entry name" value="ABC TRANSPORTER, PERMEASE PROTEIN"/>
    <property type="match status" value="1"/>
</dbReference>
<feature type="region of interest" description="Disordered" evidence="6">
    <location>
        <begin position="343"/>
        <end position="411"/>
    </location>
</feature>
<name>A0ABM8G080_9CELL</name>
<feature type="transmembrane region" description="Helical" evidence="7">
    <location>
        <begin position="83"/>
        <end position="100"/>
    </location>
</feature>
<evidence type="ECO:0000256" key="7">
    <source>
        <dbReference type="SAM" id="Phobius"/>
    </source>
</evidence>
<evidence type="ECO:0000313" key="8">
    <source>
        <dbReference type="EMBL" id="BDZ41401.1"/>
    </source>
</evidence>
<feature type="transmembrane region" description="Helical" evidence="7">
    <location>
        <begin position="106"/>
        <end position="130"/>
    </location>
</feature>
<keyword evidence="9" id="KW-1185">Reference proteome</keyword>
<feature type="transmembrane region" description="Helical" evidence="7">
    <location>
        <begin position="244"/>
        <end position="265"/>
    </location>
</feature>
<gene>
    <name evidence="8" type="ORF">GCM10025865_07000</name>
</gene>
<dbReference type="InterPro" id="IPR001851">
    <property type="entry name" value="ABC_transp_permease"/>
</dbReference>
<sequence>MNLRHPLSLGLLAAAAALVVSGLLATLAGSSPTEAAVALWDGMFGSAYAIGSSLNAAAVLLLVATGFIIAFRANLVNVGGEGQICLGAIFAVTVGTRVLPDSTPAFVALPAVLVASVVGGALWASIAAVLRVRRGVSEVITTLLLNFVGLALLLLVVHEEMFLRQPMSSSETLPQSLPLVDGAHLPLLGIPRSPATAAVALALLGAVVAAVVLHRTSTGLRLRSVGLSAPASHRLGARVDRLRLGSLTTAGGFAGLAGGVLVASAPHVLAEGVSSGYGFSGLVAGLLARGSLAAAVLVSAALGLLVSGGINLQLAAGIPASLTQITEALLILFIAGSALWTTTGPRGAGRRSAGWPRRRPEPDRSGPPPGGASEPSPGPATATGSGPDGDPGPAARPADRPRTTHLEETRR</sequence>
<feature type="transmembrane region" description="Helical" evidence="7">
    <location>
        <begin position="139"/>
        <end position="157"/>
    </location>
</feature>
<feature type="transmembrane region" description="Helical" evidence="7">
    <location>
        <begin position="318"/>
        <end position="340"/>
    </location>
</feature>
<feature type="compositionally biased region" description="Basic and acidic residues" evidence="6">
    <location>
        <begin position="397"/>
        <end position="411"/>
    </location>
</feature>
<dbReference type="RefSeq" id="WP_286218563.1">
    <property type="nucleotide sequence ID" value="NZ_AP027729.1"/>
</dbReference>
<feature type="transmembrane region" description="Helical" evidence="7">
    <location>
        <begin position="195"/>
        <end position="213"/>
    </location>
</feature>
<evidence type="ECO:0000256" key="5">
    <source>
        <dbReference type="ARBA" id="ARBA00023136"/>
    </source>
</evidence>